<feature type="domain" description="Alanine racemase N-terminal" evidence="5">
    <location>
        <begin position="6"/>
        <end position="227"/>
    </location>
</feature>
<dbReference type="InterPro" id="IPR001608">
    <property type="entry name" value="Ala_racemase_N"/>
</dbReference>
<dbReference type="Pfam" id="PF01168">
    <property type="entry name" value="Ala_racemase_N"/>
    <property type="match status" value="1"/>
</dbReference>
<dbReference type="NCBIfam" id="TIGR00044">
    <property type="entry name" value="YggS family pyridoxal phosphate-dependent enzyme"/>
    <property type="match status" value="1"/>
</dbReference>
<protein>
    <recommendedName>
        <fullName evidence="2">Pyridoxal phosphate homeostasis protein</fullName>
        <shortName evidence="2">PLP homeostasis protein</shortName>
    </recommendedName>
</protein>
<feature type="modified residue" description="N6-(pyridoxal phosphate)lysine" evidence="2 3">
    <location>
        <position position="35"/>
    </location>
</feature>
<dbReference type="HAMAP" id="MF_02087">
    <property type="entry name" value="PLP_homeostasis"/>
    <property type="match status" value="1"/>
</dbReference>
<evidence type="ECO:0000313" key="7">
    <source>
        <dbReference type="Proteomes" id="UP000266389"/>
    </source>
</evidence>
<keyword evidence="1 2" id="KW-0663">Pyridoxal phosphate</keyword>
<dbReference type="FunFam" id="3.20.20.10:FF:000018">
    <property type="entry name" value="Pyridoxal phosphate homeostasis protein"/>
    <property type="match status" value="1"/>
</dbReference>
<evidence type="ECO:0000259" key="5">
    <source>
        <dbReference type="Pfam" id="PF01168"/>
    </source>
</evidence>
<comment type="caution">
    <text evidence="6">The sequence shown here is derived from an EMBL/GenBank/DDBJ whole genome shotgun (WGS) entry which is preliminary data.</text>
</comment>
<proteinExistence type="inferred from homology"/>
<comment type="function">
    <text evidence="2">Pyridoxal 5'-phosphate (PLP)-binding protein, which is involved in PLP homeostasis.</text>
</comment>
<sequence>MSIRENLQQIRWKIQQACQASGRAAESVKLVAVSKTKSAEQIWEAYQAGQRLFGENYVQELLQKQAHPLLCNLEIEWHLIGHLQSNKAKHVVGKVAMIQTVDSVSLAQTLANYAAKRAQCVPILLEVNISGEESKYGFKPDKVEEEAKKIFELHNLELRGLMCIGSPQAQKAREEFKAMKQLFERVKCLSPKPEIFTELSMGMSGDFEAAIAEGATIVRIGTAIFGER</sequence>
<evidence type="ECO:0000313" key="6">
    <source>
        <dbReference type="EMBL" id="RFM25025.1"/>
    </source>
</evidence>
<dbReference type="InterPro" id="IPR029066">
    <property type="entry name" value="PLP-binding_barrel"/>
</dbReference>
<dbReference type="InterPro" id="IPR011078">
    <property type="entry name" value="PyrdxlP_homeostasis"/>
</dbReference>
<evidence type="ECO:0000256" key="2">
    <source>
        <dbReference type="HAMAP-Rule" id="MF_02087"/>
    </source>
</evidence>
<dbReference type="Gene3D" id="3.20.20.10">
    <property type="entry name" value="Alanine racemase"/>
    <property type="match status" value="1"/>
</dbReference>
<accession>A0A395M2K1</accession>
<dbReference type="PANTHER" id="PTHR10146">
    <property type="entry name" value="PROLINE SYNTHETASE CO-TRANSCRIBED BACTERIAL HOMOLOG PROTEIN"/>
    <property type="match status" value="1"/>
</dbReference>
<organism evidence="6 7">
    <name type="scientific">Candidatus Thermochlorobacter aerophilus</name>
    <dbReference type="NCBI Taxonomy" id="1868324"/>
    <lineage>
        <taxon>Bacteria</taxon>
        <taxon>Pseudomonadati</taxon>
        <taxon>Chlorobiota</taxon>
        <taxon>Chlorobiia</taxon>
        <taxon>Chlorobiales</taxon>
        <taxon>Candidatus Thermochlorobacteriaceae</taxon>
        <taxon>Candidatus Thermochlorobacter</taxon>
    </lineage>
</organism>
<evidence type="ECO:0000256" key="3">
    <source>
        <dbReference type="PIRSR" id="PIRSR004848-1"/>
    </source>
</evidence>
<comment type="similarity">
    <text evidence="2 4">Belongs to the pyridoxal phosphate-binding protein YggS/PROSC family.</text>
</comment>
<gene>
    <name evidence="6" type="ORF">D0433_02250</name>
</gene>
<evidence type="ECO:0000256" key="4">
    <source>
        <dbReference type="RuleBase" id="RU004514"/>
    </source>
</evidence>
<evidence type="ECO:0000256" key="1">
    <source>
        <dbReference type="ARBA" id="ARBA00022898"/>
    </source>
</evidence>
<dbReference type="Proteomes" id="UP000266389">
    <property type="component" value="Unassembled WGS sequence"/>
</dbReference>
<comment type="cofactor">
    <cofactor evidence="3">
        <name>pyridoxal 5'-phosphate</name>
        <dbReference type="ChEBI" id="CHEBI:597326"/>
    </cofactor>
</comment>
<dbReference type="EMBL" id="PHFL01000010">
    <property type="protein sequence ID" value="RFM25025.1"/>
    <property type="molecule type" value="Genomic_DNA"/>
</dbReference>
<dbReference type="GO" id="GO:0030170">
    <property type="term" value="F:pyridoxal phosphate binding"/>
    <property type="evidence" value="ECO:0007669"/>
    <property type="project" value="UniProtKB-UniRule"/>
</dbReference>
<dbReference type="AlphaFoldDB" id="A0A395M2K1"/>
<dbReference type="CDD" id="cd00635">
    <property type="entry name" value="PLPDE_III_YBL036c_like"/>
    <property type="match status" value="1"/>
</dbReference>
<name>A0A395M2K1_9BACT</name>
<reference evidence="6 7" key="1">
    <citation type="journal article" date="2011" name="ISME J.">
        <title>Community ecology of hot spring cyanobacterial mats: predominant populations and their functional potential.</title>
        <authorList>
            <person name="Klatt C.G."/>
            <person name="Wood J.M."/>
            <person name="Rusch D.B."/>
            <person name="Bateson M.M."/>
            <person name="Hamamura N."/>
            <person name="Heidelberg J.F."/>
            <person name="Grossman A.R."/>
            <person name="Bhaya D."/>
            <person name="Cohan F.M."/>
            <person name="Kuhl M."/>
            <person name="Bryant D.A."/>
            <person name="Ward D.M."/>
        </authorList>
    </citation>
    <scope>NUCLEOTIDE SEQUENCE [LARGE SCALE GENOMIC DNA]</scope>
    <source>
        <strain evidence="6">OS</strain>
    </source>
</reference>
<dbReference type="SUPFAM" id="SSF51419">
    <property type="entry name" value="PLP-binding barrel"/>
    <property type="match status" value="1"/>
</dbReference>
<dbReference type="PANTHER" id="PTHR10146:SF14">
    <property type="entry name" value="PYRIDOXAL PHOSPHATE HOMEOSTASIS PROTEIN"/>
    <property type="match status" value="1"/>
</dbReference>
<dbReference type="PIRSF" id="PIRSF004848">
    <property type="entry name" value="YBL036c_PLPDEIII"/>
    <property type="match status" value="1"/>
</dbReference>